<gene>
    <name evidence="1" type="ORF">PM001_LOCUS8352</name>
</gene>
<evidence type="ECO:0000313" key="1">
    <source>
        <dbReference type="EMBL" id="CAK7923202.1"/>
    </source>
</evidence>
<organism evidence="1 2">
    <name type="scientific">Peronospora matthiolae</name>
    <dbReference type="NCBI Taxonomy" id="2874970"/>
    <lineage>
        <taxon>Eukaryota</taxon>
        <taxon>Sar</taxon>
        <taxon>Stramenopiles</taxon>
        <taxon>Oomycota</taxon>
        <taxon>Peronosporomycetes</taxon>
        <taxon>Peronosporales</taxon>
        <taxon>Peronosporaceae</taxon>
        <taxon>Peronospora</taxon>
    </lineage>
</organism>
<proteinExistence type="predicted"/>
<dbReference type="EMBL" id="CAKLBY020000067">
    <property type="protein sequence ID" value="CAK7923202.1"/>
    <property type="molecule type" value="Genomic_DNA"/>
</dbReference>
<sequence>MNSFVLKGIAKFAGKKKMAVAAANCCASDIRSFSVMARVGMMNSLQVTLDIGFTSSKKLIIKEFNLGVAYVCRNVESLAEVGRVRLALVLKQTNEFGRVHVLNP</sequence>
<dbReference type="Gene3D" id="1.10.10.1070">
    <property type="entry name" value="Zinc finger, BED domain-containing"/>
    <property type="match status" value="1"/>
</dbReference>
<accession>A0AAV1TP22</accession>
<dbReference type="Proteomes" id="UP001162060">
    <property type="component" value="Unassembled WGS sequence"/>
</dbReference>
<reference evidence="1" key="1">
    <citation type="submission" date="2024-01" db="EMBL/GenBank/DDBJ databases">
        <authorList>
            <person name="Webb A."/>
        </authorList>
    </citation>
    <scope>NUCLEOTIDE SEQUENCE</scope>
    <source>
        <strain evidence="1">Pm1</strain>
    </source>
</reference>
<evidence type="ECO:0000313" key="2">
    <source>
        <dbReference type="Proteomes" id="UP001162060"/>
    </source>
</evidence>
<protein>
    <submittedName>
        <fullName evidence="1">Uncharacterized protein</fullName>
    </submittedName>
</protein>
<dbReference type="AlphaFoldDB" id="A0AAV1TP22"/>
<name>A0AAV1TP22_9STRA</name>
<comment type="caution">
    <text evidence="1">The sequence shown here is derived from an EMBL/GenBank/DDBJ whole genome shotgun (WGS) entry which is preliminary data.</text>
</comment>